<name>A0A3Q9J652_9MICO</name>
<evidence type="ECO:0008006" key="3">
    <source>
        <dbReference type="Google" id="ProtNLM"/>
    </source>
</evidence>
<evidence type="ECO:0000313" key="1">
    <source>
        <dbReference type="EMBL" id="AZS40113.1"/>
    </source>
</evidence>
<dbReference type="EMBL" id="CP031422">
    <property type="protein sequence ID" value="AZS40113.1"/>
    <property type="molecule type" value="Genomic_DNA"/>
</dbReference>
<gene>
    <name evidence="1" type="ORF">CVS54_01436</name>
</gene>
<dbReference type="RefSeq" id="WP_127012049.1">
    <property type="nucleotide sequence ID" value="NZ_CP031422.1"/>
</dbReference>
<proteinExistence type="predicted"/>
<reference evidence="1 2" key="1">
    <citation type="submission" date="2018-08" db="EMBL/GenBank/DDBJ databases">
        <title>Microbacterium oxydans strain HG3.</title>
        <authorList>
            <person name="ORTET P."/>
        </authorList>
    </citation>
    <scope>NUCLEOTIDE SEQUENCE [LARGE SCALE GENOMIC DNA]</scope>
    <source>
        <strain evidence="1 2">HG3</strain>
    </source>
</reference>
<dbReference type="KEGG" id="moy:CVS54_01436"/>
<organism evidence="1 2">
    <name type="scientific">Microbacterium oxydans</name>
    <dbReference type="NCBI Taxonomy" id="82380"/>
    <lineage>
        <taxon>Bacteria</taxon>
        <taxon>Bacillati</taxon>
        <taxon>Actinomycetota</taxon>
        <taxon>Actinomycetes</taxon>
        <taxon>Micrococcales</taxon>
        <taxon>Microbacteriaceae</taxon>
        <taxon>Microbacterium</taxon>
    </lineage>
</organism>
<protein>
    <recommendedName>
        <fullName evidence="3">Anti-bacteriophage protein A/HamA C-terminal domain-containing protein</fullName>
    </recommendedName>
</protein>
<sequence>MVGSLAYTVDHGAVSATGHLLEESDVADIAPGVQSILRDDTGVQEAREALADLAKTDFENERLESILNSPDSFDEWRVGEALAEHHLVTEVGCEFPWPDSRSTRNPNSSGGGVDLVGFHASDRVRFVFAEVKTSHQQAWPPGLLTSRSHGLHSQLSGLNAGDDRSRWAIRYLTMNSVGKSWLDSFRRALATYLADSLDVVIYGVLIHATEPNQADLHARASSLAQSVKEPTSMALVAIYLTAELLAQVADASVVLETAA</sequence>
<evidence type="ECO:0000313" key="2">
    <source>
        <dbReference type="Proteomes" id="UP000274841"/>
    </source>
</evidence>
<dbReference type="Proteomes" id="UP000274841">
    <property type="component" value="Chromosome"/>
</dbReference>
<dbReference type="AlphaFoldDB" id="A0A3Q9J652"/>
<accession>A0A3Q9J652</accession>